<proteinExistence type="predicted"/>
<evidence type="ECO:0000313" key="3">
    <source>
        <dbReference type="Proteomes" id="UP000298438"/>
    </source>
</evidence>
<keyword evidence="3" id="KW-1185">Reference proteome</keyword>
<dbReference type="RefSeq" id="WP_135207165.1">
    <property type="nucleotide sequence ID" value="NZ_SPVF01000132.1"/>
</dbReference>
<comment type="caution">
    <text evidence="2">The sequence shown here is derived from an EMBL/GenBank/DDBJ whole genome shotgun (WGS) entry which is preliminary data.</text>
</comment>
<sequence>MHINKVMDSDRAYWLLIREQVPQAVIERVLRGAPGQVRKKDRRHATRQATIQEPAPMAGYAERRSDHLTAQRVEVGLVFESMLGEDSAREYFLSSGVPVWVAQRVLATRRKRPSPALVLE</sequence>
<feature type="compositionally biased region" description="Basic residues" evidence="1">
    <location>
        <begin position="37"/>
        <end position="46"/>
    </location>
</feature>
<reference evidence="2 3" key="1">
    <citation type="submission" date="2019-03" db="EMBL/GenBank/DDBJ databases">
        <title>Draft Genome Sequence of Massilia arenosa sp. nov., a Novel Massilia Species Isolated from a Sandy-loam Maize Soil.</title>
        <authorList>
            <person name="Raths R."/>
            <person name="Peta V."/>
            <person name="Bucking H."/>
        </authorList>
    </citation>
    <scope>NUCLEOTIDE SEQUENCE [LARGE SCALE GENOMIC DNA]</scope>
    <source>
        <strain evidence="2 3">MC02</strain>
    </source>
</reference>
<organism evidence="2 3">
    <name type="scientific">Zemynaea arenosa</name>
    <dbReference type="NCBI Taxonomy" id="2561931"/>
    <lineage>
        <taxon>Bacteria</taxon>
        <taxon>Pseudomonadati</taxon>
        <taxon>Pseudomonadota</taxon>
        <taxon>Betaproteobacteria</taxon>
        <taxon>Burkholderiales</taxon>
        <taxon>Oxalobacteraceae</taxon>
        <taxon>Telluria group</taxon>
        <taxon>Zemynaea</taxon>
    </lineage>
</organism>
<dbReference type="Proteomes" id="UP000298438">
    <property type="component" value="Unassembled WGS sequence"/>
</dbReference>
<name>A0A4Y9SG11_9BURK</name>
<dbReference type="EMBL" id="SPVF01000132">
    <property type="protein sequence ID" value="TFW20388.1"/>
    <property type="molecule type" value="Genomic_DNA"/>
</dbReference>
<gene>
    <name evidence="2" type="ORF">E4L96_10480</name>
</gene>
<protein>
    <submittedName>
        <fullName evidence="2">Uncharacterized protein</fullName>
    </submittedName>
</protein>
<feature type="region of interest" description="Disordered" evidence="1">
    <location>
        <begin position="36"/>
        <end position="60"/>
    </location>
</feature>
<dbReference type="AlphaFoldDB" id="A0A4Y9SG11"/>
<evidence type="ECO:0000313" key="2">
    <source>
        <dbReference type="EMBL" id="TFW20388.1"/>
    </source>
</evidence>
<dbReference type="OrthoDB" id="8755192at2"/>
<evidence type="ECO:0000256" key="1">
    <source>
        <dbReference type="SAM" id="MobiDB-lite"/>
    </source>
</evidence>
<accession>A0A4Y9SG11</accession>